<evidence type="ECO:0008006" key="4">
    <source>
        <dbReference type="Google" id="ProtNLM"/>
    </source>
</evidence>
<keyword evidence="1" id="KW-1133">Transmembrane helix</keyword>
<feature type="transmembrane region" description="Helical" evidence="1">
    <location>
        <begin position="213"/>
        <end position="234"/>
    </location>
</feature>
<sequence length="489" mass="50595">MTRPVRSVAFWIIAVALVVAHGIVLWQSVAATRVWEDEAFNLTVPVNLLSGLGYTSDGTLSGSELVPFDARISTGPVVLLPIAAVLATGVDLVVGARLVPAAFFIALLAALAMLGHRIGGRWAALVALAVPLAFTAAALPSPIQGPADVLGEVPAAALLAWGLVALRKRPWLAGLLVGLALQAKYISLLALPAFVVAVLVLQYRETWLRRLRALIVPALFVAVPTVVIEIYALISLGPAAFVDHLRATRDFIRSGGQVAHTTLPEKLTTLAASWHLPAGVVIAAVIVAIAVLVAGLLLRFPPRRTDRFWASVVGDPRAHLAVAAVLGFGAFVGWWSTAGHLPLWVRHPAPGILAFAPVLVACLVPALRQLWRSGVPARAASAVVSAALVACLAVPAVSAVITALSRDGAELAQQRAQAAAVASLDADWVATHWGGLVAVVVMSGSHVGLLDAPPENIAGYPRLEPGGAELCGTAAPLAEAPGIVVCPGS</sequence>
<feature type="transmembrane region" description="Helical" evidence="1">
    <location>
        <begin position="98"/>
        <end position="115"/>
    </location>
</feature>
<gene>
    <name evidence="2" type="ORF">HW566_11115</name>
</gene>
<dbReference type="RefSeq" id="WP_178012889.1">
    <property type="nucleotide sequence ID" value="NZ_CP058316.1"/>
</dbReference>
<keyword evidence="1" id="KW-0812">Transmembrane</keyword>
<dbReference type="Proteomes" id="UP000509638">
    <property type="component" value="Chromosome"/>
</dbReference>
<feature type="transmembrane region" description="Helical" evidence="1">
    <location>
        <begin position="318"/>
        <end position="337"/>
    </location>
</feature>
<dbReference type="AlphaFoldDB" id="A0A7D5IZV6"/>
<dbReference type="EMBL" id="CP058316">
    <property type="protein sequence ID" value="QLD12275.1"/>
    <property type="molecule type" value="Genomic_DNA"/>
</dbReference>
<feature type="transmembrane region" description="Helical" evidence="1">
    <location>
        <begin position="122"/>
        <end position="143"/>
    </location>
</feature>
<accession>A0A7D5IZV6</accession>
<reference evidence="2 3" key="1">
    <citation type="submission" date="2020-06" db="EMBL/GenBank/DDBJ databases">
        <authorList>
            <person name="Jo H."/>
        </authorList>
    </citation>
    <scope>NUCLEOTIDE SEQUENCE [LARGE SCALE GENOMIC DNA]</scope>
    <source>
        <strain evidence="2 3">I46</strain>
    </source>
</reference>
<evidence type="ECO:0000313" key="3">
    <source>
        <dbReference type="Proteomes" id="UP000509638"/>
    </source>
</evidence>
<protein>
    <recommendedName>
        <fullName evidence="4">Glycosyltransferase RgtA/B/C/D-like domain-containing protein</fullName>
    </recommendedName>
</protein>
<evidence type="ECO:0000313" key="2">
    <source>
        <dbReference type="EMBL" id="QLD12275.1"/>
    </source>
</evidence>
<name>A0A7D5IZV6_9MICO</name>
<proteinExistence type="predicted"/>
<organism evidence="2 3">
    <name type="scientific">Microbacterium oleivorans</name>
    <dbReference type="NCBI Taxonomy" id="273677"/>
    <lineage>
        <taxon>Bacteria</taxon>
        <taxon>Bacillati</taxon>
        <taxon>Actinomycetota</taxon>
        <taxon>Actinomycetes</taxon>
        <taxon>Micrococcales</taxon>
        <taxon>Microbacteriaceae</taxon>
        <taxon>Microbacterium</taxon>
    </lineage>
</organism>
<evidence type="ECO:0000256" key="1">
    <source>
        <dbReference type="SAM" id="Phobius"/>
    </source>
</evidence>
<feature type="transmembrane region" description="Helical" evidence="1">
    <location>
        <begin position="171"/>
        <end position="201"/>
    </location>
</feature>
<feature type="transmembrane region" description="Helical" evidence="1">
    <location>
        <begin position="349"/>
        <end position="367"/>
    </location>
</feature>
<keyword evidence="1" id="KW-0472">Membrane</keyword>
<feature type="transmembrane region" description="Helical" evidence="1">
    <location>
        <begin position="379"/>
        <end position="404"/>
    </location>
</feature>
<feature type="transmembrane region" description="Helical" evidence="1">
    <location>
        <begin position="274"/>
        <end position="298"/>
    </location>
</feature>